<organism evidence="2 3">
    <name type="scientific">Dreissena polymorpha</name>
    <name type="common">Zebra mussel</name>
    <name type="synonym">Mytilus polymorpha</name>
    <dbReference type="NCBI Taxonomy" id="45954"/>
    <lineage>
        <taxon>Eukaryota</taxon>
        <taxon>Metazoa</taxon>
        <taxon>Spiralia</taxon>
        <taxon>Lophotrochozoa</taxon>
        <taxon>Mollusca</taxon>
        <taxon>Bivalvia</taxon>
        <taxon>Autobranchia</taxon>
        <taxon>Heteroconchia</taxon>
        <taxon>Euheterodonta</taxon>
        <taxon>Imparidentia</taxon>
        <taxon>Neoheterodontei</taxon>
        <taxon>Myida</taxon>
        <taxon>Dreissenoidea</taxon>
        <taxon>Dreissenidae</taxon>
        <taxon>Dreissena</taxon>
    </lineage>
</organism>
<evidence type="ECO:0000256" key="1">
    <source>
        <dbReference type="SAM" id="MobiDB-lite"/>
    </source>
</evidence>
<reference evidence="2" key="1">
    <citation type="journal article" date="2019" name="bioRxiv">
        <title>The Genome of the Zebra Mussel, Dreissena polymorpha: A Resource for Invasive Species Research.</title>
        <authorList>
            <person name="McCartney M.A."/>
            <person name="Auch B."/>
            <person name="Kono T."/>
            <person name="Mallez S."/>
            <person name="Zhang Y."/>
            <person name="Obille A."/>
            <person name="Becker A."/>
            <person name="Abrahante J.E."/>
            <person name="Garbe J."/>
            <person name="Badalamenti J.P."/>
            <person name="Herman A."/>
            <person name="Mangelson H."/>
            <person name="Liachko I."/>
            <person name="Sullivan S."/>
            <person name="Sone E.D."/>
            <person name="Koren S."/>
            <person name="Silverstein K.A.T."/>
            <person name="Beckman K.B."/>
            <person name="Gohl D.M."/>
        </authorList>
    </citation>
    <scope>NUCLEOTIDE SEQUENCE</scope>
    <source>
        <strain evidence="2">Duluth1</strain>
        <tissue evidence="2">Whole animal</tissue>
    </source>
</reference>
<name>A0A9D4LCB3_DREPO</name>
<dbReference type="Proteomes" id="UP000828390">
    <property type="component" value="Unassembled WGS sequence"/>
</dbReference>
<gene>
    <name evidence="2" type="ORF">DPMN_098069</name>
</gene>
<keyword evidence="3" id="KW-1185">Reference proteome</keyword>
<proteinExistence type="predicted"/>
<evidence type="ECO:0000313" key="2">
    <source>
        <dbReference type="EMBL" id="KAH3855501.1"/>
    </source>
</evidence>
<feature type="region of interest" description="Disordered" evidence="1">
    <location>
        <begin position="86"/>
        <end position="105"/>
    </location>
</feature>
<accession>A0A9D4LCB3</accession>
<feature type="compositionally biased region" description="Basic and acidic residues" evidence="1">
    <location>
        <begin position="96"/>
        <end position="105"/>
    </location>
</feature>
<comment type="caution">
    <text evidence="2">The sequence shown here is derived from an EMBL/GenBank/DDBJ whole genome shotgun (WGS) entry which is preliminary data.</text>
</comment>
<evidence type="ECO:0000313" key="3">
    <source>
        <dbReference type="Proteomes" id="UP000828390"/>
    </source>
</evidence>
<dbReference type="AlphaFoldDB" id="A0A9D4LCB3"/>
<dbReference type="EMBL" id="JAIWYP010000003">
    <property type="protein sequence ID" value="KAH3855501.1"/>
    <property type="molecule type" value="Genomic_DNA"/>
</dbReference>
<protein>
    <submittedName>
        <fullName evidence="2">Uncharacterized protein</fullName>
    </submittedName>
</protein>
<reference evidence="2" key="2">
    <citation type="submission" date="2020-11" db="EMBL/GenBank/DDBJ databases">
        <authorList>
            <person name="McCartney M.A."/>
            <person name="Auch B."/>
            <person name="Kono T."/>
            <person name="Mallez S."/>
            <person name="Becker A."/>
            <person name="Gohl D.M."/>
            <person name="Silverstein K.A.T."/>
            <person name="Koren S."/>
            <person name="Bechman K.B."/>
            <person name="Herman A."/>
            <person name="Abrahante J.E."/>
            <person name="Garbe J."/>
        </authorList>
    </citation>
    <scope>NUCLEOTIDE SEQUENCE</scope>
    <source>
        <strain evidence="2">Duluth1</strain>
        <tissue evidence="2">Whole animal</tissue>
    </source>
</reference>
<sequence>MSDPPRHGWPSPDPQSYGGVQYHICPAHRGTDDLRLTLGPLAASNARLLARPGRPLLPKPSSSPGYGSYLPNRRWVMASAAPTRKLPIGRCPSAAPDRKLGSIHS</sequence>